<name>A0A1I3BDI9_9PLAN</name>
<dbReference type="InterPro" id="IPR002372">
    <property type="entry name" value="PQQ_rpt_dom"/>
</dbReference>
<accession>A0A1I3BDI9</accession>
<evidence type="ECO:0000313" key="3">
    <source>
        <dbReference type="EMBL" id="SFH60146.1"/>
    </source>
</evidence>
<organism evidence="3 4">
    <name type="scientific">Planctomicrobium piriforme</name>
    <dbReference type="NCBI Taxonomy" id="1576369"/>
    <lineage>
        <taxon>Bacteria</taxon>
        <taxon>Pseudomonadati</taxon>
        <taxon>Planctomycetota</taxon>
        <taxon>Planctomycetia</taxon>
        <taxon>Planctomycetales</taxon>
        <taxon>Planctomycetaceae</taxon>
        <taxon>Planctomicrobium</taxon>
    </lineage>
</organism>
<proteinExistence type="predicted"/>
<dbReference type="EMBL" id="FOQD01000001">
    <property type="protein sequence ID" value="SFH60146.1"/>
    <property type="molecule type" value="Genomic_DNA"/>
</dbReference>
<dbReference type="PANTHER" id="PTHR34512:SF30">
    <property type="entry name" value="OUTER MEMBRANE PROTEIN ASSEMBLY FACTOR BAMB"/>
    <property type="match status" value="1"/>
</dbReference>
<feature type="signal peptide" evidence="1">
    <location>
        <begin position="1"/>
        <end position="22"/>
    </location>
</feature>
<dbReference type="InterPro" id="IPR018391">
    <property type="entry name" value="PQQ_b-propeller_rpt"/>
</dbReference>
<dbReference type="STRING" id="1576369.SAMN05421753_101384"/>
<keyword evidence="1" id="KW-0732">Signal</keyword>
<reference evidence="4" key="1">
    <citation type="submission" date="2016-10" db="EMBL/GenBank/DDBJ databases">
        <authorList>
            <person name="Varghese N."/>
            <person name="Submissions S."/>
        </authorList>
    </citation>
    <scope>NUCLEOTIDE SEQUENCE [LARGE SCALE GENOMIC DNA]</scope>
    <source>
        <strain evidence="4">DSM 26348</strain>
    </source>
</reference>
<dbReference type="Proteomes" id="UP000199518">
    <property type="component" value="Unassembled WGS sequence"/>
</dbReference>
<gene>
    <name evidence="3" type="ORF">SAMN05421753_101384</name>
</gene>
<evidence type="ECO:0000313" key="4">
    <source>
        <dbReference type="Proteomes" id="UP000199518"/>
    </source>
</evidence>
<keyword evidence="4" id="KW-1185">Reference proteome</keyword>
<dbReference type="InterPro" id="IPR011047">
    <property type="entry name" value="Quinoprotein_ADH-like_sf"/>
</dbReference>
<dbReference type="InterPro" id="IPR015943">
    <property type="entry name" value="WD40/YVTN_repeat-like_dom_sf"/>
</dbReference>
<dbReference type="SMART" id="SM00564">
    <property type="entry name" value="PQQ"/>
    <property type="match status" value="4"/>
</dbReference>
<dbReference type="PANTHER" id="PTHR34512">
    <property type="entry name" value="CELL SURFACE PROTEIN"/>
    <property type="match status" value="1"/>
</dbReference>
<dbReference type="Pfam" id="PF13360">
    <property type="entry name" value="PQQ_2"/>
    <property type="match status" value="1"/>
</dbReference>
<feature type="domain" description="Pyrrolo-quinoline quinone repeat" evidence="2">
    <location>
        <begin position="119"/>
        <end position="326"/>
    </location>
</feature>
<dbReference type="RefSeq" id="WP_092047415.1">
    <property type="nucleotide sequence ID" value="NZ_FOQD01000001.1"/>
</dbReference>
<evidence type="ECO:0000256" key="1">
    <source>
        <dbReference type="SAM" id="SignalP"/>
    </source>
</evidence>
<evidence type="ECO:0000259" key="2">
    <source>
        <dbReference type="Pfam" id="PF13360"/>
    </source>
</evidence>
<dbReference type="AlphaFoldDB" id="A0A1I3BDI9"/>
<dbReference type="SUPFAM" id="SSF50998">
    <property type="entry name" value="Quinoprotein alcohol dehydrogenase-like"/>
    <property type="match status" value="1"/>
</dbReference>
<dbReference type="Gene3D" id="2.130.10.10">
    <property type="entry name" value="YVTN repeat-like/Quinoprotein amine dehydrogenase"/>
    <property type="match status" value="2"/>
</dbReference>
<sequence>MRVERCCLLAFCLTMLSLTAQGEDWTRFRGPNGTGVSELQGVPTEWKESDYEWVVTLKGKGHSSPVITGESLFVTSGNEDGSRSIYCLDANTGKTKWSDSVQLGKNHLHKKNSYCSATPTTDGERVYVSEADDSHYFVNAYLLSGKKVWSRDLGAFQSQHGFGPSPMLYQGLLIVPNDQDGPSAIVALDAKTGETRWQSSRKTETTSYATPMVLTLKGRDQLVVLSGATGLAGLDPASGKELWESGRLPQRTVASPVFGNGLLIATCGSGGRGQFMAAVDPLAAGTKSEPLVRAERTKMLPYVPTPVIRDQYMYFWNDDGTVCCVDMLGDLNGVVWRERVGGNYSGSPVLIDGKLYCISEEGQVKVVDANPTFREYPGGPLGDASHSTPAVANGRVYLKGFERLASLKSKSNVAVLSE</sequence>
<dbReference type="OrthoDB" id="244732at2"/>
<protein>
    <submittedName>
        <fullName evidence="3">Outer membrane protein assembly factor BamB, contains PQQ-like beta-propeller repeat</fullName>
    </submittedName>
</protein>
<feature type="chain" id="PRO_5011606714" evidence="1">
    <location>
        <begin position="23"/>
        <end position="418"/>
    </location>
</feature>